<evidence type="ECO:0000256" key="4">
    <source>
        <dbReference type="SAM" id="SignalP"/>
    </source>
</evidence>
<evidence type="ECO:0000313" key="5">
    <source>
        <dbReference type="EMBL" id="POM23070.1"/>
    </source>
</evidence>
<sequence length="326" mass="34429" precursor="true">MPFPRPVRAVLGGALAALLALGATGCGDGDGARPAAGPEKAELTVGTMPIAEGAAVQIAIDRGYFRAEGLTVHQKIVAGGAQALPQLKDGGLDIAHCGHVRAIAAQAGGGYDLRIIAEASQMTPNMAGVLVARDSPVTSLADLAGKKIGTNARGDEASLLLRAALQPYGVRVDEKDIVVAPFPDQEHLLKTGEVDAIVVTEPFVSEIQEHLGARLISDFSSGPTKDFPMTGYVTTRQFARRYPRTVAAFQRAFVRAQAVAEDRAILQEALPRFTKLDPQIISAMNLPAYPTSVSATRLQRVADIMREFGYIRQKVDVTAMAAPIGP</sequence>
<comment type="caution">
    <text evidence="5">The sequence shown here is derived from an EMBL/GenBank/DDBJ whole genome shotgun (WGS) entry which is preliminary data.</text>
</comment>
<feature type="chain" id="PRO_5039179631" evidence="4">
    <location>
        <begin position="23"/>
        <end position="326"/>
    </location>
</feature>
<dbReference type="Gene3D" id="3.40.190.10">
    <property type="entry name" value="Periplasmic binding protein-like II"/>
    <property type="match status" value="2"/>
</dbReference>
<dbReference type="PANTHER" id="PTHR30024">
    <property type="entry name" value="ALIPHATIC SULFONATES-BINDING PROTEIN-RELATED"/>
    <property type="match status" value="1"/>
</dbReference>
<dbReference type="PROSITE" id="PS51257">
    <property type="entry name" value="PROKAR_LIPOPROTEIN"/>
    <property type="match status" value="1"/>
</dbReference>
<dbReference type="GO" id="GO:0042597">
    <property type="term" value="C:periplasmic space"/>
    <property type="evidence" value="ECO:0007669"/>
    <property type="project" value="UniProtKB-SubCell"/>
</dbReference>
<keyword evidence="6" id="KW-1185">Reference proteome</keyword>
<reference evidence="5 6" key="1">
    <citation type="journal article" date="2017" name="Chemistry">
        <title>Isolation, Biosynthesis and Chemical Modifications of Rubterolones A-F: Rare Tropolone Alkaloids from Actinomadura sp. 5-2.</title>
        <authorList>
            <person name="Guo H."/>
            <person name="Benndorf R."/>
            <person name="Leichnitz D."/>
            <person name="Klassen J.L."/>
            <person name="Vollmers J."/>
            <person name="Gorls H."/>
            <person name="Steinacker M."/>
            <person name="Weigel C."/>
            <person name="Dahse H.M."/>
            <person name="Kaster A.K."/>
            <person name="de Beer Z.W."/>
            <person name="Poulsen M."/>
            <person name="Beemelmanns C."/>
        </authorList>
    </citation>
    <scope>NUCLEOTIDE SEQUENCE [LARGE SCALE GENOMIC DNA]</scope>
    <source>
        <strain evidence="5 6">5-2</strain>
    </source>
</reference>
<dbReference type="CDD" id="cd01008">
    <property type="entry name" value="PBP2_NrtA_SsuA_CpmA_like"/>
    <property type="match status" value="1"/>
</dbReference>
<name>A0A2P4UDD1_9ACTN</name>
<feature type="signal peptide" evidence="4">
    <location>
        <begin position="1"/>
        <end position="22"/>
    </location>
</feature>
<comment type="subcellular location">
    <subcellularLocation>
        <location evidence="1">Periplasm</location>
    </subcellularLocation>
</comment>
<organism evidence="5 6">
    <name type="scientific">Actinomadura rubteroloni</name>
    <dbReference type="NCBI Taxonomy" id="1926885"/>
    <lineage>
        <taxon>Bacteria</taxon>
        <taxon>Bacillati</taxon>
        <taxon>Actinomycetota</taxon>
        <taxon>Actinomycetes</taxon>
        <taxon>Streptosporangiales</taxon>
        <taxon>Thermomonosporaceae</taxon>
        <taxon>Actinomadura</taxon>
    </lineage>
</organism>
<dbReference type="EMBL" id="MTBP01000004">
    <property type="protein sequence ID" value="POM23070.1"/>
    <property type="molecule type" value="Genomic_DNA"/>
</dbReference>
<comment type="similarity">
    <text evidence="2">Belongs to the bacterial solute-binding protein SsuA/TauA family.</text>
</comment>
<accession>A0A2P4UDD1</accession>
<protein>
    <submittedName>
        <fullName evidence="5">Putative aliphatic sulfonates-binding protein</fullName>
    </submittedName>
</protein>
<dbReference type="Pfam" id="PF13379">
    <property type="entry name" value="NMT1_2"/>
    <property type="match status" value="1"/>
</dbReference>
<evidence type="ECO:0000313" key="6">
    <source>
        <dbReference type="Proteomes" id="UP000242367"/>
    </source>
</evidence>
<keyword evidence="3 4" id="KW-0732">Signal</keyword>
<dbReference type="AlphaFoldDB" id="A0A2P4UDD1"/>
<gene>
    <name evidence="5" type="primary">ssuA_4</name>
    <name evidence="5" type="ORF">BTM25_52760</name>
</gene>
<dbReference type="PANTHER" id="PTHR30024:SF47">
    <property type="entry name" value="TAURINE-BINDING PERIPLASMIC PROTEIN"/>
    <property type="match status" value="1"/>
</dbReference>
<proteinExistence type="inferred from homology"/>
<dbReference type="RefSeq" id="WP_103565778.1">
    <property type="nucleotide sequence ID" value="NZ_MTBP01000004.1"/>
</dbReference>
<evidence type="ECO:0000256" key="3">
    <source>
        <dbReference type="ARBA" id="ARBA00022729"/>
    </source>
</evidence>
<evidence type="ECO:0000256" key="2">
    <source>
        <dbReference type="ARBA" id="ARBA00010742"/>
    </source>
</evidence>
<dbReference type="SUPFAM" id="SSF53850">
    <property type="entry name" value="Periplasmic binding protein-like II"/>
    <property type="match status" value="1"/>
</dbReference>
<evidence type="ECO:0000256" key="1">
    <source>
        <dbReference type="ARBA" id="ARBA00004418"/>
    </source>
</evidence>
<dbReference type="Proteomes" id="UP000242367">
    <property type="component" value="Unassembled WGS sequence"/>
</dbReference>